<dbReference type="InterPro" id="IPR036165">
    <property type="entry name" value="YefM-like_sf"/>
</dbReference>
<evidence type="ECO:0000256" key="2">
    <source>
        <dbReference type="RuleBase" id="RU362080"/>
    </source>
</evidence>
<dbReference type="NCBIfam" id="TIGR01552">
    <property type="entry name" value="phd_fam"/>
    <property type="match status" value="1"/>
</dbReference>
<keyword evidence="4" id="KW-1185">Reference proteome</keyword>
<dbReference type="EMBL" id="JBHSDK010000022">
    <property type="protein sequence ID" value="MFC4336823.1"/>
    <property type="molecule type" value="Genomic_DNA"/>
</dbReference>
<evidence type="ECO:0000313" key="3">
    <source>
        <dbReference type="EMBL" id="MFC4336823.1"/>
    </source>
</evidence>
<dbReference type="RefSeq" id="WP_380623154.1">
    <property type="nucleotide sequence ID" value="NZ_JBHSDK010000022.1"/>
</dbReference>
<sequence>MTITASQAGKDLHSLIKKVNDERVPVRGASVQGNAVLMSEDDYEAWQETVFLLRSPRNAGRLMRSISQMDNGGGAVHAFIDVEGAE</sequence>
<gene>
    <name evidence="3" type="ORF">ACFPET_16605</name>
</gene>
<proteinExistence type="inferred from homology"/>
<dbReference type="Gene3D" id="3.40.1620.10">
    <property type="entry name" value="YefM-like domain"/>
    <property type="match status" value="1"/>
</dbReference>
<comment type="similarity">
    <text evidence="1 2">Belongs to the phD/YefM antitoxin family.</text>
</comment>
<dbReference type="Pfam" id="PF02604">
    <property type="entry name" value="PhdYeFM_antitox"/>
    <property type="match status" value="1"/>
</dbReference>
<organism evidence="3 4">
    <name type="scientific">Salininema proteolyticum</name>
    <dbReference type="NCBI Taxonomy" id="1607685"/>
    <lineage>
        <taxon>Bacteria</taxon>
        <taxon>Bacillati</taxon>
        <taxon>Actinomycetota</taxon>
        <taxon>Actinomycetes</taxon>
        <taxon>Glycomycetales</taxon>
        <taxon>Glycomycetaceae</taxon>
        <taxon>Salininema</taxon>
    </lineage>
</organism>
<evidence type="ECO:0000313" key="4">
    <source>
        <dbReference type="Proteomes" id="UP001595823"/>
    </source>
</evidence>
<dbReference type="SUPFAM" id="SSF143120">
    <property type="entry name" value="YefM-like"/>
    <property type="match status" value="1"/>
</dbReference>
<dbReference type="InterPro" id="IPR006442">
    <property type="entry name" value="Antitoxin_Phd/YefM"/>
</dbReference>
<comment type="caution">
    <text evidence="3">The sequence shown here is derived from an EMBL/GenBank/DDBJ whole genome shotgun (WGS) entry which is preliminary data.</text>
</comment>
<dbReference type="Proteomes" id="UP001595823">
    <property type="component" value="Unassembled WGS sequence"/>
</dbReference>
<name>A0ABV8U138_9ACTN</name>
<dbReference type="Gene3D" id="6.10.250.330">
    <property type="match status" value="1"/>
</dbReference>
<reference evidence="4" key="1">
    <citation type="journal article" date="2019" name="Int. J. Syst. Evol. Microbiol.">
        <title>The Global Catalogue of Microorganisms (GCM) 10K type strain sequencing project: providing services to taxonomists for standard genome sequencing and annotation.</title>
        <authorList>
            <consortium name="The Broad Institute Genomics Platform"/>
            <consortium name="The Broad Institute Genome Sequencing Center for Infectious Disease"/>
            <person name="Wu L."/>
            <person name="Ma J."/>
        </authorList>
    </citation>
    <scope>NUCLEOTIDE SEQUENCE [LARGE SCALE GENOMIC DNA]</scope>
    <source>
        <strain evidence="4">IBRC-M 10908</strain>
    </source>
</reference>
<evidence type="ECO:0000256" key="1">
    <source>
        <dbReference type="ARBA" id="ARBA00009981"/>
    </source>
</evidence>
<accession>A0ABV8U138</accession>
<comment type="function">
    <text evidence="2">Antitoxin component of a type II toxin-antitoxin (TA) system.</text>
</comment>
<protein>
    <recommendedName>
        <fullName evidence="2">Antitoxin</fullName>
    </recommendedName>
</protein>